<evidence type="ECO:0000259" key="5">
    <source>
        <dbReference type="PROSITE" id="PS51379"/>
    </source>
</evidence>
<organism evidence="6 7">
    <name type="scientific">Aeromonas schubertii</name>
    <dbReference type="NCBI Taxonomy" id="652"/>
    <lineage>
        <taxon>Bacteria</taxon>
        <taxon>Pseudomonadati</taxon>
        <taxon>Pseudomonadota</taxon>
        <taxon>Gammaproteobacteria</taxon>
        <taxon>Aeromonadales</taxon>
        <taxon>Aeromonadaceae</taxon>
        <taxon>Aeromonas</taxon>
    </lineage>
</organism>
<name>A0ABS7V834_9GAMM</name>
<dbReference type="InterPro" id="IPR050572">
    <property type="entry name" value="Fe-S_Ferredoxin"/>
</dbReference>
<dbReference type="InterPro" id="IPR017896">
    <property type="entry name" value="4Fe4S_Fe-S-bd"/>
</dbReference>
<evidence type="ECO:0000256" key="1">
    <source>
        <dbReference type="ARBA" id="ARBA00022485"/>
    </source>
</evidence>
<proteinExistence type="predicted"/>
<reference evidence="6 7" key="1">
    <citation type="submission" date="2021-09" db="EMBL/GenBank/DDBJ databases">
        <title>Aeromonas schubertii isolated from Asian sea bass.</title>
        <authorList>
            <person name="Pinpimai K."/>
        </authorList>
    </citation>
    <scope>NUCLEOTIDE SEQUENCE [LARGE SCALE GENOMIC DNA]</scope>
    <source>
        <strain evidence="6 7">CHULA2021a</strain>
    </source>
</reference>
<dbReference type="PANTHER" id="PTHR43687">
    <property type="entry name" value="ADENYLYLSULFATE REDUCTASE, BETA SUBUNIT"/>
    <property type="match status" value="1"/>
</dbReference>
<evidence type="ECO:0000256" key="4">
    <source>
        <dbReference type="ARBA" id="ARBA00023014"/>
    </source>
</evidence>
<dbReference type="InterPro" id="IPR017900">
    <property type="entry name" value="4Fe4S_Fe_S_CS"/>
</dbReference>
<sequence>MSVEQHNMSARGEALRQTGRADSLLPVSVTYESRGRLLLIGPEDRVRRAAALAAPELHLTLAVSEQPSDSQARDLEAIFNATAALESLTVRDAALEGYLGHFSLRVRSQGGESLLLERLCHGPQGHFDLVLDLGLRPLIALERPPFGYRHLADDEALAEAMEALAGMIGLFDKPRYFTLDSEACAFTARGVPGCSRCLDRCASDAIRVEAGQVRIDPFLCQGLGSCASACPTGAIHYREPEPEVLEDYLWRLLERYRAAGGHHPSLLIVAHETPLALDQLPGHWLPLSVDEVGSVGVESWLLALAAGAGQVCILTTGCGPSVRQTLEQEVAQVQPLLGGAGLPRDAIALWDGESPLPAPVARLPLLARPVKGGKRERLFAAFDALRGDAGTDQPIPLSAGAPYGAVVLAEADCTLCMGCVAVCPTGALHSPGDMPALHFTEQSCVQCGLCERACPERVIALAARLLPDTQARRSARQLKGEEPACCIRCGKPYAPASLVRRIREKLAGHSQFQGAAFDRLLMCEDCRVRDVFEPLVANPLDQVKV</sequence>
<dbReference type="Gene3D" id="3.30.70.20">
    <property type="match status" value="2"/>
</dbReference>
<keyword evidence="4" id="KW-0411">Iron-sulfur</keyword>
<feature type="domain" description="4Fe-4S ferredoxin-type" evidence="5">
    <location>
        <begin position="404"/>
        <end position="433"/>
    </location>
</feature>
<dbReference type="RefSeq" id="WP_224162155.1">
    <property type="nucleotide sequence ID" value="NZ_JAIRBT010000003.1"/>
</dbReference>
<keyword evidence="1" id="KW-0004">4Fe-4S</keyword>
<feature type="domain" description="4Fe-4S ferredoxin-type" evidence="5">
    <location>
        <begin position="211"/>
        <end position="240"/>
    </location>
</feature>
<evidence type="ECO:0000313" key="6">
    <source>
        <dbReference type="EMBL" id="MBZ6065227.1"/>
    </source>
</evidence>
<dbReference type="Proteomes" id="UP000774958">
    <property type="component" value="Unassembled WGS sequence"/>
</dbReference>
<evidence type="ECO:0000256" key="2">
    <source>
        <dbReference type="ARBA" id="ARBA00022723"/>
    </source>
</evidence>
<gene>
    <name evidence="6" type="ORF">LA374_03240</name>
</gene>
<dbReference type="Pfam" id="PF12838">
    <property type="entry name" value="Fer4_7"/>
    <property type="match status" value="2"/>
</dbReference>
<dbReference type="SUPFAM" id="SSF54862">
    <property type="entry name" value="4Fe-4S ferredoxins"/>
    <property type="match status" value="1"/>
</dbReference>
<accession>A0ABS7V834</accession>
<dbReference type="EMBL" id="JAIRBT010000003">
    <property type="protein sequence ID" value="MBZ6065227.1"/>
    <property type="molecule type" value="Genomic_DNA"/>
</dbReference>
<dbReference type="PROSITE" id="PS00198">
    <property type="entry name" value="4FE4S_FER_1"/>
    <property type="match status" value="2"/>
</dbReference>
<protein>
    <submittedName>
        <fullName evidence="6">4Fe-4S binding protein</fullName>
    </submittedName>
</protein>
<keyword evidence="3" id="KW-0408">Iron</keyword>
<evidence type="ECO:0000256" key="3">
    <source>
        <dbReference type="ARBA" id="ARBA00023004"/>
    </source>
</evidence>
<keyword evidence="2" id="KW-0479">Metal-binding</keyword>
<keyword evidence="7" id="KW-1185">Reference proteome</keyword>
<comment type="caution">
    <text evidence="6">The sequence shown here is derived from an EMBL/GenBank/DDBJ whole genome shotgun (WGS) entry which is preliminary data.</text>
</comment>
<evidence type="ECO:0000313" key="7">
    <source>
        <dbReference type="Proteomes" id="UP000774958"/>
    </source>
</evidence>
<feature type="domain" description="4Fe-4S ferredoxin-type" evidence="5">
    <location>
        <begin position="435"/>
        <end position="464"/>
    </location>
</feature>
<dbReference type="PANTHER" id="PTHR43687:SF4">
    <property type="entry name" value="BLR5484 PROTEIN"/>
    <property type="match status" value="1"/>
</dbReference>
<dbReference type="PROSITE" id="PS51379">
    <property type="entry name" value="4FE4S_FER_2"/>
    <property type="match status" value="3"/>
</dbReference>